<dbReference type="InterPro" id="IPR013762">
    <property type="entry name" value="Integrase-like_cat_sf"/>
</dbReference>
<dbReference type="InterPro" id="IPR011010">
    <property type="entry name" value="DNA_brk_join_enz"/>
</dbReference>
<dbReference type="CDD" id="cd00796">
    <property type="entry name" value="INT_Rci_Hp1_C"/>
    <property type="match status" value="1"/>
</dbReference>
<dbReference type="SUPFAM" id="SSF56349">
    <property type="entry name" value="DNA breaking-rejoining enzymes"/>
    <property type="match status" value="1"/>
</dbReference>
<dbReference type="PROSITE" id="PS51898">
    <property type="entry name" value="TYR_RECOMBINASE"/>
    <property type="match status" value="1"/>
</dbReference>
<dbReference type="Gene3D" id="1.10.443.10">
    <property type="entry name" value="Intergrase catalytic core"/>
    <property type="match status" value="1"/>
</dbReference>
<dbReference type="AlphaFoldDB" id="A0A5B8FGX6"/>
<dbReference type="PANTHER" id="PTHR30349:SF94">
    <property type="entry name" value="INTEGRASE_RECOMBINASE HI_1414-RELATED"/>
    <property type="match status" value="1"/>
</dbReference>
<evidence type="ECO:0000313" key="6">
    <source>
        <dbReference type="Proteomes" id="UP000305888"/>
    </source>
</evidence>
<evidence type="ECO:0000256" key="1">
    <source>
        <dbReference type="ARBA" id="ARBA00022908"/>
    </source>
</evidence>
<evidence type="ECO:0000256" key="3">
    <source>
        <dbReference type="ARBA" id="ARBA00023172"/>
    </source>
</evidence>
<keyword evidence="6" id="KW-1185">Reference proteome</keyword>
<keyword evidence="1" id="KW-0229">DNA integration</keyword>
<dbReference type="KEGG" id="ppru:FDP22_06860"/>
<gene>
    <name evidence="5" type="ORF">FDP22_06860</name>
</gene>
<dbReference type="Proteomes" id="UP000305888">
    <property type="component" value="Chromosome"/>
</dbReference>
<name>A0A5B8FGX6_9RHOB</name>
<dbReference type="GO" id="GO:0006310">
    <property type="term" value="P:DNA recombination"/>
    <property type="evidence" value="ECO:0007669"/>
    <property type="project" value="UniProtKB-KW"/>
</dbReference>
<keyword evidence="2" id="KW-0238">DNA-binding</keyword>
<dbReference type="InterPro" id="IPR010998">
    <property type="entry name" value="Integrase_recombinase_N"/>
</dbReference>
<dbReference type="InterPro" id="IPR002104">
    <property type="entry name" value="Integrase_catalytic"/>
</dbReference>
<dbReference type="GO" id="GO:0003677">
    <property type="term" value="F:DNA binding"/>
    <property type="evidence" value="ECO:0007669"/>
    <property type="project" value="UniProtKB-KW"/>
</dbReference>
<reference evidence="5 6" key="1">
    <citation type="submission" date="2019-06" db="EMBL/GenBank/DDBJ databases">
        <title>Genome sequence of Rhodobacteraceae bacterium D4M1.</title>
        <authorList>
            <person name="Cao J."/>
        </authorList>
    </citation>
    <scope>NUCLEOTIDE SEQUENCE [LARGE SCALE GENOMIC DNA]</scope>
    <source>
        <strain evidence="5 6">D4M1</strain>
    </source>
</reference>
<evidence type="ECO:0000313" key="5">
    <source>
        <dbReference type="EMBL" id="QDL91527.1"/>
    </source>
</evidence>
<evidence type="ECO:0000256" key="2">
    <source>
        <dbReference type="ARBA" id="ARBA00023125"/>
    </source>
</evidence>
<dbReference type="GO" id="GO:0015074">
    <property type="term" value="P:DNA integration"/>
    <property type="evidence" value="ECO:0007669"/>
    <property type="project" value="UniProtKB-KW"/>
</dbReference>
<dbReference type="Pfam" id="PF00589">
    <property type="entry name" value="Phage_integrase"/>
    <property type="match status" value="1"/>
</dbReference>
<dbReference type="InterPro" id="IPR050090">
    <property type="entry name" value="Tyrosine_recombinase_XerCD"/>
</dbReference>
<evidence type="ECO:0000259" key="4">
    <source>
        <dbReference type="PROSITE" id="PS51898"/>
    </source>
</evidence>
<dbReference type="EMBL" id="CP040818">
    <property type="protein sequence ID" value="QDL91527.1"/>
    <property type="molecule type" value="Genomic_DNA"/>
</dbReference>
<dbReference type="Gene3D" id="1.10.150.130">
    <property type="match status" value="1"/>
</dbReference>
<keyword evidence="3" id="KW-0233">DNA recombination</keyword>
<organism evidence="5 6">
    <name type="scientific">Paroceanicella profunda</name>
    <dbReference type="NCBI Taxonomy" id="2579971"/>
    <lineage>
        <taxon>Bacteria</taxon>
        <taxon>Pseudomonadati</taxon>
        <taxon>Pseudomonadota</taxon>
        <taxon>Alphaproteobacteria</taxon>
        <taxon>Rhodobacterales</taxon>
        <taxon>Paracoccaceae</taxon>
        <taxon>Paroceanicella</taxon>
    </lineage>
</organism>
<sequence>MASIAKLSANRFRAQVARKGVRKSQVFASRQAAKDWAARQEYLILNSEGIASQAPFGDLLDRYAREVTVSKRGARVEILRINRMRRDDIAWLKVADLRPADFAAWRDRRLKDVGPASVIREMQTMSSAINVAIKEWGLLSTNPLTDVRRPAAPPARDRLPTAAEMERLALSAGDDLQHATARAYHAWLFALETAMRAGEICGLTWDRVDLTRRTVHLEITKNGRSRQVPLSSEAARLLEALPKADPVFGLTPRSLDALWRKLRSRAGVEGLTFHDSRHAAITRLAAKLDVLALARMVGHRDLKMLQVYYNESAEDLAKRLG</sequence>
<protein>
    <submittedName>
        <fullName evidence="5">Site-specific integrase</fullName>
    </submittedName>
</protein>
<dbReference type="PANTHER" id="PTHR30349">
    <property type="entry name" value="PHAGE INTEGRASE-RELATED"/>
    <property type="match status" value="1"/>
</dbReference>
<dbReference type="OrthoDB" id="6388170at2"/>
<proteinExistence type="predicted"/>
<feature type="domain" description="Tyr recombinase" evidence="4">
    <location>
        <begin position="154"/>
        <end position="321"/>
    </location>
</feature>
<accession>A0A5B8FGX6</accession>